<gene>
    <name evidence="2" type="ORF">NRIC_28420</name>
</gene>
<keyword evidence="3" id="KW-1185">Reference proteome</keyword>
<dbReference type="AlphaFoldDB" id="A0A4P5PF12"/>
<reference evidence="3" key="1">
    <citation type="submission" date="2019-02" db="EMBL/GenBank/DDBJ databases">
        <title>Draft genome sequence of Enterococcus sp. Gos25-1.</title>
        <authorList>
            <person name="Tanaka N."/>
            <person name="Shiwa Y."/>
            <person name="Fujita N."/>
        </authorList>
    </citation>
    <scope>NUCLEOTIDE SEQUENCE [LARGE SCALE GENOMIC DNA]</scope>
    <source>
        <strain evidence="3">Gos25-1</strain>
    </source>
</reference>
<accession>A0A4P5PF12</accession>
<dbReference type="RefSeq" id="WP_146623356.1">
    <property type="nucleotide sequence ID" value="NZ_BJCC01000025.1"/>
</dbReference>
<feature type="compositionally biased region" description="Polar residues" evidence="1">
    <location>
        <begin position="7"/>
        <end position="21"/>
    </location>
</feature>
<dbReference type="Proteomes" id="UP000290567">
    <property type="component" value="Unassembled WGS sequence"/>
</dbReference>
<comment type="caution">
    <text evidence="2">The sequence shown here is derived from an EMBL/GenBank/DDBJ whole genome shotgun (WGS) entry which is preliminary data.</text>
</comment>
<evidence type="ECO:0000313" key="2">
    <source>
        <dbReference type="EMBL" id="GCF94951.1"/>
    </source>
</evidence>
<evidence type="ECO:0000256" key="1">
    <source>
        <dbReference type="SAM" id="MobiDB-lite"/>
    </source>
</evidence>
<sequence>MIRKRLSQSQSLTKNGRSSTGWAKPYEKIEECIWVGFEAIDKTSLIRLDLKNGRVAAIGYE</sequence>
<proteinExistence type="predicted"/>
<name>A0A4P5PF12_9ENTE</name>
<dbReference type="EMBL" id="BJCC01000025">
    <property type="protein sequence ID" value="GCF94951.1"/>
    <property type="molecule type" value="Genomic_DNA"/>
</dbReference>
<feature type="region of interest" description="Disordered" evidence="1">
    <location>
        <begin position="1"/>
        <end position="21"/>
    </location>
</feature>
<organism evidence="2 3">
    <name type="scientific">Enterococcus florum</name>
    <dbReference type="NCBI Taxonomy" id="2480627"/>
    <lineage>
        <taxon>Bacteria</taxon>
        <taxon>Bacillati</taxon>
        <taxon>Bacillota</taxon>
        <taxon>Bacilli</taxon>
        <taxon>Lactobacillales</taxon>
        <taxon>Enterococcaceae</taxon>
        <taxon>Enterococcus</taxon>
    </lineage>
</organism>
<evidence type="ECO:0000313" key="3">
    <source>
        <dbReference type="Proteomes" id="UP000290567"/>
    </source>
</evidence>
<protein>
    <submittedName>
        <fullName evidence="2">Uncharacterized protein</fullName>
    </submittedName>
</protein>